<reference evidence="1" key="2">
    <citation type="journal article" date="2022" name="New Phytol.">
        <title>Evolutionary transition to the ectomycorrhizal habit in the genomes of a hyperdiverse lineage of mushroom-forming fungi.</title>
        <authorList>
            <person name="Looney B."/>
            <person name="Miyauchi S."/>
            <person name="Morin E."/>
            <person name="Drula E."/>
            <person name="Courty P.E."/>
            <person name="Kohler A."/>
            <person name="Kuo A."/>
            <person name="LaButti K."/>
            <person name="Pangilinan J."/>
            <person name="Lipzen A."/>
            <person name="Riley R."/>
            <person name="Andreopoulos W."/>
            <person name="He G."/>
            <person name="Johnson J."/>
            <person name="Nolan M."/>
            <person name="Tritt A."/>
            <person name="Barry K.W."/>
            <person name="Grigoriev I.V."/>
            <person name="Nagy L.G."/>
            <person name="Hibbett D."/>
            <person name="Henrissat B."/>
            <person name="Matheny P.B."/>
            <person name="Labbe J."/>
            <person name="Martin F.M."/>
        </authorList>
    </citation>
    <scope>NUCLEOTIDE SEQUENCE</scope>
    <source>
        <strain evidence="1">HHB10654</strain>
    </source>
</reference>
<protein>
    <submittedName>
        <fullName evidence="1">DUF654-domain-containing protein</fullName>
    </submittedName>
</protein>
<reference evidence="1" key="1">
    <citation type="submission" date="2021-03" db="EMBL/GenBank/DDBJ databases">
        <authorList>
            <consortium name="DOE Joint Genome Institute"/>
            <person name="Ahrendt S."/>
            <person name="Looney B.P."/>
            <person name="Miyauchi S."/>
            <person name="Morin E."/>
            <person name="Drula E."/>
            <person name="Courty P.E."/>
            <person name="Chicoki N."/>
            <person name="Fauchery L."/>
            <person name="Kohler A."/>
            <person name="Kuo A."/>
            <person name="Labutti K."/>
            <person name="Pangilinan J."/>
            <person name="Lipzen A."/>
            <person name="Riley R."/>
            <person name="Andreopoulos W."/>
            <person name="He G."/>
            <person name="Johnson J."/>
            <person name="Barry K.W."/>
            <person name="Grigoriev I.V."/>
            <person name="Nagy L."/>
            <person name="Hibbett D."/>
            <person name="Henrissat B."/>
            <person name="Matheny P.B."/>
            <person name="Labbe J."/>
            <person name="Martin F."/>
        </authorList>
    </citation>
    <scope>NUCLEOTIDE SEQUENCE</scope>
    <source>
        <strain evidence="1">HHB10654</strain>
    </source>
</reference>
<gene>
    <name evidence="1" type="ORF">BV25DRAFT_1901655</name>
</gene>
<evidence type="ECO:0000313" key="1">
    <source>
        <dbReference type="EMBL" id="KAI0059339.1"/>
    </source>
</evidence>
<comment type="caution">
    <text evidence="1">The sequence shown here is derived from an EMBL/GenBank/DDBJ whole genome shotgun (WGS) entry which is preliminary data.</text>
</comment>
<proteinExistence type="predicted"/>
<organism evidence="1 2">
    <name type="scientific">Artomyces pyxidatus</name>
    <dbReference type="NCBI Taxonomy" id="48021"/>
    <lineage>
        <taxon>Eukaryota</taxon>
        <taxon>Fungi</taxon>
        <taxon>Dikarya</taxon>
        <taxon>Basidiomycota</taxon>
        <taxon>Agaricomycotina</taxon>
        <taxon>Agaricomycetes</taxon>
        <taxon>Russulales</taxon>
        <taxon>Auriscalpiaceae</taxon>
        <taxon>Artomyces</taxon>
    </lineage>
</organism>
<accession>A0ACB8SSJ2</accession>
<name>A0ACB8SSJ2_9AGAM</name>
<dbReference type="Proteomes" id="UP000814140">
    <property type="component" value="Unassembled WGS sequence"/>
</dbReference>
<evidence type="ECO:0000313" key="2">
    <source>
        <dbReference type="Proteomes" id="UP000814140"/>
    </source>
</evidence>
<dbReference type="EMBL" id="MU277227">
    <property type="protein sequence ID" value="KAI0059339.1"/>
    <property type="molecule type" value="Genomic_DNA"/>
</dbReference>
<sequence>MPARLSKRQQRELEELESAADALQLAPSSEEEDIPIRAPVKSGFAALLDNDDDDEDEAADSQTPAPKSKKPKKKKKKDHGAGPSTLAAKGANPLPSSPGAASPSPSPAPGPSKKEWKALKKQKAKEKKDGKDDIDRVLQELSVKYPDLQSAPHASTGKSKASRSLPHELHALLAVSISHLDTEAEMRKFFGAKVISASKSAGSSNARRQPTNQRSNLTRPKPTWWPAKLREGLTLRKLSDLELEAKTTRSPWSDDDENWWTVDYSKRYKGVTKMFLQVVLSGDPEGFFTIVRQAPWHADTLLQLAELYGHREEHSQAADFIERAMFTYERAFVGAFTFTNGVNRLDFDHVENRPFFLAVHRQVIDLQRRGIPRTAFEFARVLYGLDPWSDPHGALLHLDFLAIKAGMSQWLLDMFDLLESDDASRDSATILALPGWAYTRALAWRVQGNDAQSTQALRSAILDFPSVVPLLADKAEITLSADIRGKGAFRIFTRDSYASLEESLLHLLSHLYVQRSSSLWKDPNHAPWFASTVASVTSEGKLPSASTNTPGFQRLAAHTRSTPGFPTSVYRHVVVLGAPAQRLLAYIPQAVLTSNSLACDPLPPPSAASRYDDAFFRGAEDAFASAVRPRRNAAADQRMLERLVPDPVFRRQLQDFFAAHPRLLEQFPGGVVQFAQVAGNLPEEVLQDLMMAQVMHDEAAPRQGQGGMPGGMPGEDMVLLDFPEEPDMEPEEGDVPALADAEEEDEEDEDEEEDEEQQEVAPMPVRVLRNIINRFWGGGPAEEEESSEDEGEPETEDLDGID</sequence>
<keyword evidence="2" id="KW-1185">Reference proteome</keyword>